<reference evidence="3 4" key="1">
    <citation type="submission" date="2018-07" db="EMBL/GenBank/DDBJ databases">
        <title>Freshwater and sediment microbial communities from various areas in North America, analyzing microbe dynamics in response to fracking.</title>
        <authorList>
            <person name="Lamendella R."/>
        </authorList>
    </citation>
    <scope>NUCLEOTIDE SEQUENCE [LARGE SCALE GENOMIC DNA]</scope>
    <source>
        <strain evidence="3 4">160A</strain>
    </source>
</reference>
<dbReference type="AlphaFoldDB" id="A0A2T0XHI6"/>
<dbReference type="EMBL" id="QPIZ01000012">
    <property type="protein sequence ID" value="RCW33914.1"/>
    <property type="molecule type" value="Genomic_DNA"/>
</dbReference>
<sequence>MKESITSEVDELKKELEEYLQIRVDLVKLHVAGEMSRFFSSFMTKTVLLYLFFFVFMFFSLAAALLLGSWLESYALGFAIMGGIFLLAALIFWILRKQLIERHVVQRFIELMFPKFEDDEK</sequence>
<dbReference type="Proteomes" id="UP000252733">
    <property type="component" value="Unassembled WGS sequence"/>
</dbReference>
<keyword evidence="2" id="KW-0472">Membrane</keyword>
<proteinExistence type="predicted"/>
<name>A0A2T0XHI6_9BACT</name>
<protein>
    <submittedName>
        <fullName evidence="3">Putative superfamily III holin-X</fullName>
    </submittedName>
</protein>
<keyword evidence="4" id="KW-1185">Reference proteome</keyword>
<evidence type="ECO:0000313" key="4">
    <source>
        <dbReference type="Proteomes" id="UP000252733"/>
    </source>
</evidence>
<dbReference type="InterPro" id="IPR009937">
    <property type="entry name" value="Phage_holin_3_6"/>
</dbReference>
<feature type="transmembrane region" description="Helical" evidence="2">
    <location>
        <begin position="47"/>
        <end position="68"/>
    </location>
</feature>
<evidence type="ECO:0000313" key="3">
    <source>
        <dbReference type="EMBL" id="RCW33914.1"/>
    </source>
</evidence>
<dbReference type="OrthoDB" id="1122303at2"/>
<feature type="coiled-coil region" evidence="1">
    <location>
        <begin position="2"/>
        <end position="29"/>
    </location>
</feature>
<gene>
    <name evidence="3" type="ORF">DFO77_11278</name>
</gene>
<keyword evidence="2" id="KW-0812">Transmembrane</keyword>
<organism evidence="3 4">
    <name type="scientific">Marinilabilia salmonicolor</name>
    <dbReference type="NCBI Taxonomy" id="989"/>
    <lineage>
        <taxon>Bacteria</taxon>
        <taxon>Pseudomonadati</taxon>
        <taxon>Bacteroidota</taxon>
        <taxon>Bacteroidia</taxon>
        <taxon>Marinilabiliales</taxon>
        <taxon>Marinilabiliaceae</taxon>
        <taxon>Marinilabilia</taxon>
    </lineage>
</organism>
<dbReference type="STRING" id="1168289.GCA_000259075_01078"/>
<dbReference type="RefSeq" id="WP_106153547.1">
    <property type="nucleotide sequence ID" value="NZ_PVTS01000010.1"/>
</dbReference>
<comment type="caution">
    <text evidence="3">The sequence shown here is derived from an EMBL/GenBank/DDBJ whole genome shotgun (WGS) entry which is preliminary data.</text>
</comment>
<accession>A0A2T0XHI6</accession>
<evidence type="ECO:0000256" key="2">
    <source>
        <dbReference type="SAM" id="Phobius"/>
    </source>
</evidence>
<feature type="transmembrane region" description="Helical" evidence="2">
    <location>
        <begin position="74"/>
        <end position="95"/>
    </location>
</feature>
<dbReference type="Pfam" id="PF07332">
    <property type="entry name" value="Phage_holin_3_6"/>
    <property type="match status" value="1"/>
</dbReference>
<evidence type="ECO:0000256" key="1">
    <source>
        <dbReference type="SAM" id="Coils"/>
    </source>
</evidence>
<keyword evidence="1" id="KW-0175">Coiled coil</keyword>
<keyword evidence="2" id="KW-1133">Transmembrane helix</keyword>